<dbReference type="EMBL" id="CACRUE010000026">
    <property type="protein sequence ID" value="VYU11443.1"/>
    <property type="molecule type" value="Genomic_DNA"/>
</dbReference>
<keyword evidence="2" id="KW-0805">Transcription regulation</keyword>
<dbReference type="Proteomes" id="UP001299409">
    <property type="component" value="Unassembled WGS sequence"/>
</dbReference>
<dbReference type="EMBL" id="JAJBMB010000003">
    <property type="protein sequence ID" value="MCB5445396.1"/>
    <property type="molecule type" value="Genomic_DNA"/>
</dbReference>
<dbReference type="AlphaFoldDB" id="A0A6N3CE69"/>
<keyword evidence="8" id="KW-1185">Reference proteome</keyword>
<evidence type="ECO:0000313" key="7">
    <source>
        <dbReference type="EMBL" id="VYU11443.1"/>
    </source>
</evidence>
<dbReference type="GO" id="GO:0000976">
    <property type="term" value="F:transcription cis-regulatory region binding"/>
    <property type="evidence" value="ECO:0007669"/>
    <property type="project" value="TreeGrafter"/>
</dbReference>
<dbReference type="PROSITE" id="PS50931">
    <property type="entry name" value="HTH_LYSR"/>
    <property type="match status" value="1"/>
</dbReference>
<keyword evidence="3" id="KW-0238">DNA-binding</keyword>
<feature type="domain" description="HTH lysR-type" evidence="5">
    <location>
        <begin position="1"/>
        <end position="58"/>
    </location>
</feature>
<dbReference type="InterPro" id="IPR005119">
    <property type="entry name" value="LysR_subst-bd"/>
</dbReference>
<dbReference type="Pfam" id="PF00126">
    <property type="entry name" value="HTH_1"/>
    <property type="match status" value="1"/>
</dbReference>
<dbReference type="PANTHER" id="PTHR30126">
    <property type="entry name" value="HTH-TYPE TRANSCRIPTIONAL REGULATOR"/>
    <property type="match status" value="1"/>
</dbReference>
<dbReference type="SUPFAM" id="SSF46785">
    <property type="entry name" value="Winged helix' DNA-binding domain"/>
    <property type="match status" value="1"/>
</dbReference>
<protein>
    <submittedName>
        <fullName evidence="7">HTH-type transcriptional regulator CynR</fullName>
    </submittedName>
    <submittedName>
        <fullName evidence="6">LysR family transcriptional regulator</fullName>
    </submittedName>
</protein>
<keyword evidence="4" id="KW-0804">Transcription</keyword>
<evidence type="ECO:0000313" key="8">
    <source>
        <dbReference type="Proteomes" id="UP001299409"/>
    </source>
</evidence>
<dbReference type="InterPro" id="IPR036390">
    <property type="entry name" value="WH_DNA-bd_sf"/>
</dbReference>
<dbReference type="RefSeq" id="WP_022071253.1">
    <property type="nucleotide sequence ID" value="NZ_BAABXU010000001.1"/>
</dbReference>
<evidence type="ECO:0000256" key="1">
    <source>
        <dbReference type="ARBA" id="ARBA00009437"/>
    </source>
</evidence>
<dbReference type="InterPro" id="IPR000847">
    <property type="entry name" value="LysR_HTH_N"/>
</dbReference>
<evidence type="ECO:0000313" key="6">
    <source>
        <dbReference type="EMBL" id="MCB5445396.1"/>
    </source>
</evidence>
<evidence type="ECO:0000259" key="5">
    <source>
        <dbReference type="PROSITE" id="PS50931"/>
    </source>
</evidence>
<dbReference type="PANTHER" id="PTHR30126:SF40">
    <property type="entry name" value="HTH-TYPE TRANSCRIPTIONAL REGULATOR GLTR"/>
    <property type="match status" value="1"/>
</dbReference>
<dbReference type="GeneID" id="89566015"/>
<evidence type="ECO:0000256" key="2">
    <source>
        <dbReference type="ARBA" id="ARBA00023015"/>
    </source>
</evidence>
<gene>
    <name evidence="7" type="primary">cynR_2</name>
    <name evidence="7" type="ORF">IBLFYP30_01770</name>
    <name evidence="6" type="ORF">LIP50_04175</name>
</gene>
<organism evidence="7">
    <name type="scientific">Intestinibacter bartlettii</name>
    <dbReference type="NCBI Taxonomy" id="261299"/>
    <lineage>
        <taxon>Bacteria</taxon>
        <taxon>Bacillati</taxon>
        <taxon>Bacillota</taxon>
        <taxon>Clostridia</taxon>
        <taxon>Peptostreptococcales</taxon>
        <taxon>Peptostreptococcaceae</taxon>
        <taxon>Intestinibacter</taxon>
    </lineage>
</organism>
<name>A0A6N3CE69_9FIRM</name>
<dbReference type="PRINTS" id="PR00039">
    <property type="entry name" value="HTHLYSR"/>
</dbReference>
<reference evidence="6 8" key="2">
    <citation type="submission" date="2021-10" db="EMBL/GenBank/DDBJ databases">
        <title>Collection of gut derived symbiotic bacterial strains cultured from healthy donors.</title>
        <authorList>
            <person name="Lin H."/>
            <person name="Littmann E."/>
            <person name="Claire K."/>
            <person name="Pamer E."/>
        </authorList>
    </citation>
    <scope>NUCLEOTIDE SEQUENCE [LARGE SCALE GENOMIC DNA]</scope>
    <source>
        <strain evidence="6 8">MSK.17.68</strain>
    </source>
</reference>
<comment type="similarity">
    <text evidence="1">Belongs to the LysR transcriptional regulatory family.</text>
</comment>
<dbReference type="Gene3D" id="1.10.10.10">
    <property type="entry name" value="Winged helix-like DNA-binding domain superfamily/Winged helix DNA-binding domain"/>
    <property type="match status" value="1"/>
</dbReference>
<evidence type="ECO:0000256" key="4">
    <source>
        <dbReference type="ARBA" id="ARBA00023163"/>
    </source>
</evidence>
<sequence length="310" mass="36091">MKLEQISYILEIAKQGSIGKAAKKLYMSQPNLSMSIRMLEEELGFKIFDRSNSGVELTAKGMELLQYGEEIERNMDLIRNMNTIAKDEKVNFRISSYYIFFIKHIILELNNRHKDEMLNIIINQDTFSNVIRDVETGLSDIAVIKLTRPVSFTNKRTLMSKNLEFIKVTDGYVCLQVRDGHPLCDIDEAVDLDDLKKYVLLTNEYVDRSYISMWIGNELDYDNFNHFITVQDHEMLSYFLHNTDGVYFSLRGTHIKKKTKLDDGTVLIPLSKKIILDCGYIKRKDEALSPIAEEFVNIYKEFADNYNIRD</sequence>
<dbReference type="SUPFAM" id="SSF53850">
    <property type="entry name" value="Periplasmic binding protein-like II"/>
    <property type="match status" value="1"/>
</dbReference>
<evidence type="ECO:0000256" key="3">
    <source>
        <dbReference type="ARBA" id="ARBA00023125"/>
    </source>
</evidence>
<dbReference type="GO" id="GO:0003700">
    <property type="term" value="F:DNA-binding transcription factor activity"/>
    <property type="evidence" value="ECO:0007669"/>
    <property type="project" value="InterPro"/>
</dbReference>
<dbReference type="InterPro" id="IPR036388">
    <property type="entry name" value="WH-like_DNA-bd_sf"/>
</dbReference>
<accession>A0A6N3CE69</accession>
<dbReference type="Pfam" id="PF03466">
    <property type="entry name" value="LysR_substrate"/>
    <property type="match status" value="1"/>
</dbReference>
<dbReference type="FunFam" id="1.10.10.10:FF:000001">
    <property type="entry name" value="LysR family transcriptional regulator"/>
    <property type="match status" value="1"/>
</dbReference>
<proteinExistence type="inferred from homology"/>
<reference evidence="7" key="1">
    <citation type="submission" date="2019-11" db="EMBL/GenBank/DDBJ databases">
        <authorList>
            <person name="Feng L."/>
        </authorList>
    </citation>
    <scope>NUCLEOTIDE SEQUENCE</scope>
    <source>
        <strain evidence="7">IbartlettiiLFYP30</strain>
    </source>
</reference>